<dbReference type="RefSeq" id="WP_007306007.1">
    <property type="nucleotide sequence ID" value="NZ_AADV02000030.1"/>
</dbReference>
<dbReference type="OrthoDB" id="422510at2"/>
<dbReference type="PANTHER" id="PTHR36558">
    <property type="entry name" value="GLR1098 PROTEIN"/>
    <property type="match status" value="1"/>
</dbReference>
<evidence type="ECO:0000313" key="2">
    <source>
        <dbReference type="EMBL" id="EAM50332.1"/>
    </source>
</evidence>
<reference evidence="2" key="2">
    <citation type="submission" date="2005-06" db="EMBL/GenBank/DDBJ databases">
        <title>Sequencing of the draft genome and assembly of Crocosphaera watsonii WH 8501.</title>
        <authorList>
            <consortium name="US DOE Joint Genome Institute (JGI-PGF)"/>
            <person name="Copeland A."/>
            <person name="Lucas S."/>
            <person name="Lapidus A."/>
            <person name="Barry K."/>
            <person name="Detter C."/>
            <person name="Glavina T."/>
            <person name="Hammon N."/>
            <person name="Israni S."/>
            <person name="Pitluck S."/>
            <person name="Richardson P."/>
        </authorList>
    </citation>
    <scope>NUCLEOTIDE SEQUENCE [LARGE SCALE GENOMIC DNA]</scope>
    <source>
        <strain evidence="2">WH 8501</strain>
    </source>
</reference>
<dbReference type="KEGG" id="cwa:CwatDRAFT_3519"/>
<accession>Q4C2F1</accession>
<dbReference type="AlphaFoldDB" id="Q4C2F1"/>
<dbReference type="EMBL" id="AADV02000030">
    <property type="protein sequence ID" value="EAM50332.1"/>
    <property type="molecule type" value="Genomic_DNA"/>
</dbReference>
<dbReference type="InterPro" id="IPR011335">
    <property type="entry name" value="Restrct_endonuc-II-like"/>
</dbReference>
<keyword evidence="3" id="KW-1185">Reference proteome</keyword>
<reference evidence="2" key="1">
    <citation type="submission" date="2004-02" db="EMBL/GenBank/DDBJ databases">
        <authorList>
            <consortium name="DOE Joint Genome Institute"/>
        </authorList>
    </citation>
    <scope>NUCLEOTIDE SEQUENCE [LARGE SCALE GENOMIC DNA]</scope>
    <source>
        <strain evidence="2">WH 8501</strain>
    </source>
</reference>
<dbReference type="InterPro" id="IPR008538">
    <property type="entry name" value="Uma2"/>
</dbReference>
<dbReference type="SUPFAM" id="SSF52980">
    <property type="entry name" value="Restriction endonuclease-like"/>
    <property type="match status" value="1"/>
</dbReference>
<evidence type="ECO:0000313" key="3">
    <source>
        <dbReference type="Proteomes" id="UP000003922"/>
    </source>
</evidence>
<comment type="caution">
    <text evidence="2">The sequence shown here is derived from an EMBL/GenBank/DDBJ whole genome shotgun (WGS) entry which is preliminary data.</text>
</comment>
<sequence>MITQAKVKKQIISLENYRKLEDISEFKHEYHDGVIIALTGGTINHNRIIRNLIYWLMNLCNNQTYEVFSSDLRVWIPEHKRGFYPYVMVITGDAIFNENRQDEIVNPCLIYEVLSPSTSSYDRGDKFLYYRSISYLKEYILVDQVNYFIEHYTKTENNQWLLQEYQDINDMIKLNSIDIDLKISDIYENISITK</sequence>
<dbReference type="Proteomes" id="UP000003922">
    <property type="component" value="Unassembled WGS sequence"/>
</dbReference>
<name>Q4C2F1_CROWT</name>
<dbReference type="Gene3D" id="3.90.1570.10">
    <property type="entry name" value="tt1808, chain A"/>
    <property type="match status" value="1"/>
</dbReference>
<dbReference type="CDD" id="cd06260">
    <property type="entry name" value="DUF820-like"/>
    <property type="match status" value="1"/>
</dbReference>
<reference evidence="2" key="3">
    <citation type="submission" date="2016-12" db="EMBL/GenBank/DDBJ databases">
        <title>Annotation of the draft genome assembly of Crocosphaera watsonii WH 8501.</title>
        <authorList>
            <consortium name="US DOE Joint Genome Institute (JGI-ORNL)"/>
            <person name="Larimer F."/>
            <person name="Land M."/>
        </authorList>
    </citation>
    <scope>NUCLEOTIDE SEQUENCE</scope>
    <source>
        <strain evidence="2">WH 8501</strain>
    </source>
</reference>
<dbReference type="PANTHER" id="PTHR36558:SF1">
    <property type="entry name" value="RESTRICTION ENDONUCLEASE DOMAIN-CONTAINING PROTEIN-RELATED"/>
    <property type="match status" value="1"/>
</dbReference>
<evidence type="ECO:0000259" key="1">
    <source>
        <dbReference type="Pfam" id="PF05685"/>
    </source>
</evidence>
<organism evidence="2 3">
    <name type="scientific">Crocosphaera watsonii WH 8501</name>
    <dbReference type="NCBI Taxonomy" id="165597"/>
    <lineage>
        <taxon>Bacteria</taxon>
        <taxon>Bacillati</taxon>
        <taxon>Cyanobacteriota</taxon>
        <taxon>Cyanophyceae</taxon>
        <taxon>Oscillatoriophycideae</taxon>
        <taxon>Chroococcales</taxon>
        <taxon>Aphanothecaceae</taxon>
        <taxon>Crocosphaera</taxon>
    </lineage>
</organism>
<dbReference type="InterPro" id="IPR012296">
    <property type="entry name" value="Nuclease_put_TT1808"/>
</dbReference>
<protein>
    <recommendedName>
        <fullName evidence="1">Putative restriction endonuclease domain-containing protein</fullName>
    </recommendedName>
</protein>
<gene>
    <name evidence="2" type="ORF">CwatDRAFT_3519</name>
</gene>
<proteinExistence type="predicted"/>
<dbReference type="Pfam" id="PF05685">
    <property type="entry name" value="Uma2"/>
    <property type="match status" value="1"/>
</dbReference>
<feature type="domain" description="Putative restriction endonuclease" evidence="1">
    <location>
        <begin position="15"/>
        <end position="177"/>
    </location>
</feature>